<dbReference type="GO" id="GO:0031902">
    <property type="term" value="C:late endosome membrane"/>
    <property type="evidence" value="ECO:0007669"/>
    <property type="project" value="TreeGrafter"/>
</dbReference>
<feature type="compositionally biased region" description="Acidic residues" evidence="1">
    <location>
        <begin position="238"/>
        <end position="252"/>
    </location>
</feature>
<dbReference type="GO" id="GO:0005886">
    <property type="term" value="C:plasma membrane"/>
    <property type="evidence" value="ECO:0007669"/>
    <property type="project" value="TreeGrafter"/>
</dbReference>
<dbReference type="Pfam" id="PF05050">
    <property type="entry name" value="Methyltransf_21"/>
    <property type="match status" value="1"/>
</dbReference>
<dbReference type="GO" id="GO:0005794">
    <property type="term" value="C:Golgi apparatus"/>
    <property type="evidence" value="ECO:0007669"/>
    <property type="project" value="TreeGrafter"/>
</dbReference>
<reference evidence="3" key="1">
    <citation type="journal article" date="2015" name="Nature">
        <title>Complex archaea that bridge the gap between prokaryotes and eukaryotes.</title>
        <authorList>
            <person name="Spang A."/>
            <person name="Saw J.H."/>
            <person name="Jorgensen S.L."/>
            <person name="Zaremba-Niedzwiedzka K."/>
            <person name="Martijn J."/>
            <person name="Lind A.E."/>
            <person name="van Eijk R."/>
            <person name="Schleper C."/>
            <person name="Guy L."/>
            <person name="Ettema T.J."/>
        </authorList>
    </citation>
    <scope>NUCLEOTIDE SEQUENCE</scope>
</reference>
<dbReference type="Gene3D" id="3.40.50.150">
    <property type="entry name" value="Vaccinia Virus protein VP39"/>
    <property type="match status" value="1"/>
</dbReference>
<dbReference type="PANTHER" id="PTHR34009">
    <property type="entry name" value="PROTEIN STAR"/>
    <property type="match status" value="1"/>
</dbReference>
<organism evidence="3">
    <name type="scientific">marine sediment metagenome</name>
    <dbReference type="NCBI Taxonomy" id="412755"/>
    <lineage>
        <taxon>unclassified sequences</taxon>
        <taxon>metagenomes</taxon>
        <taxon>ecological metagenomes</taxon>
    </lineage>
</organism>
<dbReference type="GO" id="GO:0005789">
    <property type="term" value="C:endoplasmic reticulum membrane"/>
    <property type="evidence" value="ECO:0007669"/>
    <property type="project" value="TreeGrafter"/>
</dbReference>
<dbReference type="GO" id="GO:0016197">
    <property type="term" value="P:endosomal transport"/>
    <property type="evidence" value="ECO:0007669"/>
    <property type="project" value="TreeGrafter"/>
</dbReference>
<name>A0A0F9EAV4_9ZZZZ</name>
<evidence type="ECO:0000256" key="1">
    <source>
        <dbReference type="SAM" id="MobiDB-lite"/>
    </source>
</evidence>
<feature type="domain" description="Methyltransferase FkbM" evidence="2">
    <location>
        <begin position="60"/>
        <end position="218"/>
    </location>
</feature>
<dbReference type="InterPro" id="IPR029063">
    <property type="entry name" value="SAM-dependent_MTases_sf"/>
</dbReference>
<accession>A0A0F9EAV4</accession>
<dbReference type="EMBL" id="LAZR01028216">
    <property type="protein sequence ID" value="KKL63306.1"/>
    <property type="molecule type" value="Genomic_DNA"/>
</dbReference>
<dbReference type="AlphaFoldDB" id="A0A0F9EAV4"/>
<gene>
    <name evidence="3" type="ORF">LCGC14_2176450</name>
</gene>
<evidence type="ECO:0000313" key="3">
    <source>
        <dbReference type="EMBL" id="KKL63306.1"/>
    </source>
</evidence>
<evidence type="ECO:0000259" key="2">
    <source>
        <dbReference type="Pfam" id="PF05050"/>
    </source>
</evidence>
<comment type="caution">
    <text evidence="3">The sequence shown here is derived from an EMBL/GenBank/DDBJ whole genome shotgun (WGS) entry which is preliminary data.</text>
</comment>
<dbReference type="InterPro" id="IPR006342">
    <property type="entry name" value="FkbM_mtfrase"/>
</dbReference>
<dbReference type="InterPro" id="IPR053202">
    <property type="entry name" value="EGF_Rcpt_Signaling_Reg"/>
</dbReference>
<sequence length="252" mass="28139">MTPDELSQLKEASGLFNKLLGMAERHVSRTYPNVTCKGSQGEEDSLLRDLLPGDDGVYVDIGAGEPVQCSNTWAFYQRGWRGLLVEPLFWYWPALLHQRPGDFLYDAAVRDYTGMAQLRVQGTVSSVLPAWNIAEQCDMLVPCETAADVLAKFPAIRDQCRLCSIDVEGAEGEVLRSIDWSVFHPHILCVEYRAYDPVSLGKDISGEWAGLLAEHDYREVARTSLNIIFQYDPPATEETPEEEPADEPAEVA</sequence>
<dbReference type="SUPFAM" id="SSF53335">
    <property type="entry name" value="S-adenosyl-L-methionine-dependent methyltransferases"/>
    <property type="match status" value="1"/>
</dbReference>
<feature type="region of interest" description="Disordered" evidence="1">
    <location>
        <begin position="232"/>
        <end position="252"/>
    </location>
</feature>
<dbReference type="GO" id="GO:0006888">
    <property type="term" value="P:endoplasmic reticulum to Golgi vesicle-mediated transport"/>
    <property type="evidence" value="ECO:0007669"/>
    <property type="project" value="TreeGrafter"/>
</dbReference>
<protein>
    <recommendedName>
        <fullName evidence="2">Methyltransferase FkbM domain-containing protein</fullName>
    </recommendedName>
</protein>
<proteinExistence type="predicted"/>
<dbReference type="PANTHER" id="PTHR34009:SF2">
    <property type="entry name" value="PROTEIN STAR"/>
    <property type="match status" value="1"/>
</dbReference>